<evidence type="ECO:0000259" key="5">
    <source>
        <dbReference type="Pfam" id="PF00108"/>
    </source>
</evidence>
<gene>
    <name evidence="7" type="primary">bktB</name>
    <name evidence="7" type="ORF">ORJ04_01325</name>
</gene>
<evidence type="ECO:0000256" key="1">
    <source>
        <dbReference type="ARBA" id="ARBA00010982"/>
    </source>
</evidence>
<dbReference type="Gene3D" id="3.40.47.10">
    <property type="match status" value="2"/>
</dbReference>
<evidence type="ECO:0000313" key="7">
    <source>
        <dbReference type="EMBL" id="MDP5134589.1"/>
    </source>
</evidence>
<dbReference type="Pfam" id="PF02803">
    <property type="entry name" value="Thiolase_C"/>
    <property type="match status" value="1"/>
</dbReference>
<comment type="caution">
    <text evidence="7">The sequence shown here is derived from an EMBL/GenBank/DDBJ whole genome shotgun (WGS) entry which is preliminary data.</text>
</comment>
<dbReference type="PROSITE" id="PS00737">
    <property type="entry name" value="THIOLASE_2"/>
    <property type="match status" value="1"/>
</dbReference>
<name>A0ABT9HTX7_9GAMM</name>
<keyword evidence="8" id="KW-1185">Reference proteome</keyword>
<dbReference type="CDD" id="cd00751">
    <property type="entry name" value="thiolase"/>
    <property type="match status" value="1"/>
</dbReference>
<dbReference type="InterPro" id="IPR002155">
    <property type="entry name" value="Thiolase"/>
</dbReference>
<dbReference type="SUPFAM" id="SSF53901">
    <property type="entry name" value="Thiolase-like"/>
    <property type="match status" value="2"/>
</dbReference>
<dbReference type="InterPro" id="IPR016039">
    <property type="entry name" value="Thiolase-like"/>
</dbReference>
<feature type="domain" description="Thiolase N-terminal" evidence="5">
    <location>
        <begin position="6"/>
        <end position="263"/>
    </location>
</feature>
<dbReference type="InterPro" id="IPR020617">
    <property type="entry name" value="Thiolase_C"/>
</dbReference>
<organism evidence="7 8">
    <name type="scientific">Rheinheimera baltica</name>
    <dbReference type="NCBI Taxonomy" id="67576"/>
    <lineage>
        <taxon>Bacteria</taxon>
        <taxon>Pseudomonadati</taxon>
        <taxon>Pseudomonadota</taxon>
        <taxon>Gammaproteobacteria</taxon>
        <taxon>Chromatiales</taxon>
        <taxon>Chromatiaceae</taxon>
        <taxon>Rheinheimera</taxon>
    </lineage>
</organism>
<dbReference type="PANTHER" id="PTHR18919:SF107">
    <property type="entry name" value="ACETYL-COA ACETYLTRANSFERASE, CYTOSOLIC"/>
    <property type="match status" value="1"/>
</dbReference>
<proteinExistence type="inferred from homology"/>
<dbReference type="Proteomes" id="UP001231109">
    <property type="component" value="Unassembled WGS sequence"/>
</dbReference>
<dbReference type="InterPro" id="IPR020616">
    <property type="entry name" value="Thiolase_N"/>
</dbReference>
<reference evidence="7 8" key="1">
    <citation type="submission" date="2022-11" db="EMBL/GenBank/DDBJ databases">
        <title>Viruses from the air-sea interface of a natural surface slick.</title>
        <authorList>
            <person name="Rahlff J."/>
            <person name="Holmfeldt K."/>
        </authorList>
    </citation>
    <scope>NUCLEOTIDE SEQUENCE [LARGE SCALE GENOMIC DNA]</scope>
    <source>
        <strain evidence="7 8">SMS4</strain>
    </source>
</reference>
<sequence length="396" mass="40586">MKISEVVILAGARTAIGSFGGSLASFSPAQLGTAVAKEAISRSGLTAFDVDHAVFGHIITTSAEDAYLARHIALNAGMPPTSAAFNVNRLCGSAVQSVISAAQLIQLGQSSIALAGGAESMSNGAYLLPNIRHGLKMGHAGITDLTLGILTDPFGSGHMGITAETIAAQYGFSRADLDSFAVQSQQRAAFAQQQGYFDSQIVPLTVKIGRTDSVFHRDEHIRADTSLDSLSKLKAAFKRDGIVTAGNASGLNDGAAALLLTSQAEADKRGLKPQARILGYAFAGVEPGVMGLGPIPAVQQVLAETGLTVADIDVIESNEAFASQAMAVSQSLGLNPARVNPNGGAIALGHPVGATGSILIIKLLAELERTGGRYGLVTMCIGGGQGIALLVESLLQ</sequence>
<dbReference type="Pfam" id="PF00108">
    <property type="entry name" value="Thiolase_N"/>
    <property type="match status" value="1"/>
</dbReference>
<dbReference type="EMBL" id="JAPJDZ010000002">
    <property type="protein sequence ID" value="MDP5134589.1"/>
    <property type="molecule type" value="Genomic_DNA"/>
</dbReference>
<dbReference type="PIRSF" id="PIRSF000429">
    <property type="entry name" value="Ac-CoA_Ac_transf"/>
    <property type="match status" value="1"/>
</dbReference>
<dbReference type="InterPro" id="IPR020615">
    <property type="entry name" value="Thiolase_acyl_enz_int_AS"/>
</dbReference>
<evidence type="ECO:0000313" key="8">
    <source>
        <dbReference type="Proteomes" id="UP001231109"/>
    </source>
</evidence>
<feature type="domain" description="Thiolase C-terminal" evidence="6">
    <location>
        <begin position="271"/>
        <end position="392"/>
    </location>
</feature>
<dbReference type="NCBIfam" id="NF006552">
    <property type="entry name" value="PRK09051.1"/>
    <property type="match status" value="1"/>
</dbReference>
<protein>
    <submittedName>
        <fullName evidence="7">Beta-ketothiolase BktB</fullName>
    </submittedName>
</protein>
<keyword evidence="3 4" id="KW-0012">Acyltransferase</keyword>
<dbReference type="PROSITE" id="PS00099">
    <property type="entry name" value="THIOLASE_3"/>
    <property type="match status" value="1"/>
</dbReference>
<dbReference type="NCBIfam" id="TIGR01930">
    <property type="entry name" value="AcCoA-C-Actrans"/>
    <property type="match status" value="1"/>
</dbReference>
<evidence type="ECO:0000259" key="6">
    <source>
        <dbReference type="Pfam" id="PF02803"/>
    </source>
</evidence>
<comment type="similarity">
    <text evidence="1 4">Belongs to the thiolase-like superfamily. Thiolase family.</text>
</comment>
<dbReference type="RefSeq" id="WP_305973244.1">
    <property type="nucleotide sequence ID" value="NZ_JAPJDZ010000002.1"/>
</dbReference>
<dbReference type="InterPro" id="IPR020610">
    <property type="entry name" value="Thiolase_AS"/>
</dbReference>
<dbReference type="PROSITE" id="PS00098">
    <property type="entry name" value="THIOLASE_1"/>
    <property type="match status" value="1"/>
</dbReference>
<evidence type="ECO:0000256" key="4">
    <source>
        <dbReference type="RuleBase" id="RU003557"/>
    </source>
</evidence>
<dbReference type="PANTHER" id="PTHR18919">
    <property type="entry name" value="ACETYL-COA C-ACYLTRANSFERASE"/>
    <property type="match status" value="1"/>
</dbReference>
<accession>A0ABT9HTX7</accession>
<keyword evidence="2 4" id="KW-0808">Transferase</keyword>
<evidence type="ECO:0000256" key="3">
    <source>
        <dbReference type="ARBA" id="ARBA00023315"/>
    </source>
</evidence>
<dbReference type="InterPro" id="IPR020613">
    <property type="entry name" value="Thiolase_CS"/>
</dbReference>
<evidence type="ECO:0000256" key="2">
    <source>
        <dbReference type="ARBA" id="ARBA00022679"/>
    </source>
</evidence>